<evidence type="ECO:0000313" key="2">
    <source>
        <dbReference type="EMBL" id="EGE78919.2"/>
    </source>
</evidence>
<feature type="region of interest" description="Disordered" evidence="1">
    <location>
        <begin position="1"/>
        <end position="40"/>
    </location>
</feature>
<organism evidence="2">
    <name type="scientific">Ajellomyces dermatitidis (strain ATCC 18188 / CBS 674.68)</name>
    <name type="common">Blastomyces dermatitidis</name>
    <dbReference type="NCBI Taxonomy" id="653446"/>
    <lineage>
        <taxon>Eukaryota</taxon>
        <taxon>Fungi</taxon>
        <taxon>Dikarya</taxon>
        <taxon>Ascomycota</taxon>
        <taxon>Pezizomycotina</taxon>
        <taxon>Eurotiomycetes</taxon>
        <taxon>Eurotiomycetidae</taxon>
        <taxon>Onygenales</taxon>
        <taxon>Ajellomycetaceae</taxon>
        <taxon>Blastomyces</taxon>
    </lineage>
</organism>
<reference evidence="2" key="1">
    <citation type="submission" date="2010-03" db="EMBL/GenBank/DDBJ databases">
        <title>Annotation of Blastomyces dermatitidis strain ATCC 18188.</title>
        <authorList>
            <consortium name="The Broad Institute Genome Sequencing Platform"/>
            <consortium name="Broad Institute Genome Sequencing Center for Infectious Disease."/>
            <person name="Cuomo C."/>
            <person name="Klein B."/>
            <person name="Sullivan T."/>
            <person name="Heitman J."/>
            <person name="Young S."/>
            <person name="Zeng Q."/>
            <person name="Gargeya S."/>
            <person name="Alvarado L."/>
            <person name="Berlin A.M."/>
            <person name="Chapman S.B."/>
            <person name="Chen Z."/>
            <person name="Freedman E."/>
            <person name="Gellesch M."/>
            <person name="Goldberg J."/>
            <person name="Griggs A."/>
            <person name="Gujja S."/>
            <person name="Heilman E."/>
            <person name="Heiman D."/>
            <person name="Howarth C."/>
            <person name="Mehta T."/>
            <person name="Neiman D."/>
            <person name="Pearson M."/>
            <person name="Roberts A."/>
            <person name="Saif S."/>
            <person name="Shea T."/>
            <person name="Shenoy N."/>
            <person name="Sisk P."/>
            <person name="Stolte C."/>
            <person name="Sykes S."/>
            <person name="White J."/>
            <person name="Yandava C."/>
            <person name="Haas B."/>
            <person name="Nusbaum C."/>
            <person name="Birren B."/>
        </authorList>
    </citation>
    <scope>NUCLEOTIDE SEQUENCE [LARGE SCALE GENOMIC DNA]</scope>
    <source>
        <strain evidence="2">ATCC 18188</strain>
    </source>
</reference>
<dbReference type="OrthoDB" id="4179687at2759"/>
<name>F2T6V5_AJEDA</name>
<accession>F2T6V5</accession>
<dbReference type="AlphaFoldDB" id="F2T6V5"/>
<gene>
    <name evidence="2" type="ORF">BDDG_01856</name>
</gene>
<dbReference type="HOGENOM" id="CLU_849846_0_0_1"/>
<dbReference type="Proteomes" id="UP000007802">
    <property type="component" value="Unassembled WGS sequence"/>
</dbReference>
<sequence>MQTGDARKQRAHIESKGLGGGGVIPELDSHEATPANPEPVTSRFAPWHACGPDYASYSKGNEAYCRPASGRCHLPSSTGRRGHRRRIEAVGGETFGIPGDPGHLQFTNARMRFLPGMEGKSEGFTDVSIAVRGEERHKGIFDRAREVGLPSGDGWVEMLGCRWHFVSASGTREDVSKL</sequence>
<feature type="compositionally biased region" description="Basic and acidic residues" evidence="1">
    <location>
        <begin position="1"/>
        <end position="15"/>
    </location>
</feature>
<dbReference type="EMBL" id="GG749411">
    <property type="protein sequence ID" value="EGE78919.2"/>
    <property type="molecule type" value="Genomic_DNA"/>
</dbReference>
<evidence type="ECO:0000256" key="1">
    <source>
        <dbReference type="SAM" id="MobiDB-lite"/>
    </source>
</evidence>
<protein>
    <submittedName>
        <fullName evidence="2">Uncharacterized protein</fullName>
    </submittedName>
</protein>
<dbReference type="EMBL" id="GG749411">
    <property type="protein sequence ID" value="KMW66843.1"/>
    <property type="molecule type" value="Genomic_DNA"/>
</dbReference>
<proteinExistence type="predicted"/>